<dbReference type="AlphaFoldDB" id="X1FD17"/>
<keyword evidence="1" id="KW-1133">Transmembrane helix</keyword>
<dbReference type="EMBL" id="BARU01001254">
    <property type="protein sequence ID" value="GAH30435.1"/>
    <property type="molecule type" value="Genomic_DNA"/>
</dbReference>
<proteinExistence type="predicted"/>
<name>X1FD17_9ZZZZ</name>
<sequence>MPIWGIVIIVILCIIFIPAAVKILREYERGVI</sequence>
<gene>
    <name evidence="2" type="ORF">S03H2_03402</name>
</gene>
<protein>
    <submittedName>
        <fullName evidence="2">Uncharacterized protein</fullName>
    </submittedName>
</protein>
<evidence type="ECO:0000256" key="1">
    <source>
        <dbReference type="SAM" id="Phobius"/>
    </source>
</evidence>
<comment type="caution">
    <text evidence="2">The sequence shown here is derived from an EMBL/GenBank/DDBJ whole genome shotgun (WGS) entry which is preliminary data.</text>
</comment>
<evidence type="ECO:0000313" key="2">
    <source>
        <dbReference type="EMBL" id="GAH30435.1"/>
    </source>
</evidence>
<keyword evidence="1" id="KW-0472">Membrane</keyword>
<organism evidence="2">
    <name type="scientific">marine sediment metagenome</name>
    <dbReference type="NCBI Taxonomy" id="412755"/>
    <lineage>
        <taxon>unclassified sequences</taxon>
        <taxon>metagenomes</taxon>
        <taxon>ecological metagenomes</taxon>
    </lineage>
</organism>
<feature type="transmembrane region" description="Helical" evidence="1">
    <location>
        <begin position="6"/>
        <end position="24"/>
    </location>
</feature>
<keyword evidence="1" id="KW-0812">Transmembrane</keyword>
<feature type="non-terminal residue" evidence="2">
    <location>
        <position position="32"/>
    </location>
</feature>
<reference evidence="2" key="1">
    <citation type="journal article" date="2014" name="Front. Microbiol.">
        <title>High frequency of phylogenetically diverse reductive dehalogenase-homologous genes in deep subseafloor sedimentary metagenomes.</title>
        <authorList>
            <person name="Kawai M."/>
            <person name="Futagami T."/>
            <person name="Toyoda A."/>
            <person name="Takaki Y."/>
            <person name="Nishi S."/>
            <person name="Hori S."/>
            <person name="Arai W."/>
            <person name="Tsubouchi T."/>
            <person name="Morono Y."/>
            <person name="Uchiyama I."/>
            <person name="Ito T."/>
            <person name="Fujiyama A."/>
            <person name="Inagaki F."/>
            <person name="Takami H."/>
        </authorList>
    </citation>
    <scope>NUCLEOTIDE SEQUENCE</scope>
    <source>
        <strain evidence="2">Expedition CK06-06</strain>
    </source>
</reference>
<accession>X1FD17</accession>